<dbReference type="Gene3D" id="3.30.1010.10">
    <property type="entry name" value="Phosphatidylinositol 3-kinase Catalytic Subunit, Chain A, domain 4"/>
    <property type="match status" value="1"/>
</dbReference>
<proteinExistence type="inferred from homology"/>
<keyword evidence="4" id="KW-0808">Transferase</keyword>
<dbReference type="RefSeq" id="XP_021855060.2">
    <property type="nucleotide sequence ID" value="XM_021999368.2"/>
</dbReference>
<keyword evidence="7" id="KW-0067">ATP-binding</keyword>
<dbReference type="Pfam" id="PF00454">
    <property type="entry name" value="PI3_PI4_kinase"/>
    <property type="match status" value="1"/>
</dbReference>
<evidence type="ECO:0000256" key="1">
    <source>
        <dbReference type="ARBA" id="ARBA00011031"/>
    </source>
</evidence>
<dbReference type="Proteomes" id="UP000813463">
    <property type="component" value="Chromosome 4"/>
</dbReference>
<dbReference type="SMART" id="SM01345">
    <property type="entry name" value="Rapamycin_bind"/>
    <property type="match status" value="1"/>
</dbReference>
<dbReference type="EC" id="2.7.11.1" evidence="2"/>
<sequence>MQGLHHQQQQLGALLTVALAKDDPSLTTASSSTTSAAATSSSSSATQEADESNRLAAVNSLHRLIVYPPNSVLVSHSATFLFQGFSQLLTDKSYSIRRAAATAYGALCSMLCSVPSGSNGRQNHVLLGNLVDRFINWALPLLSNIIVNDGSVELALESLREFLSVGDVGATERYAFPILKACQELLEDERTSLNLLHQLLGVLTVISLKFFRCFQPHFVDIVDLLLGWAMLPDLAESDRQVIMGSFLQFQKYWVSNLQFPLGLLSNFLGDMDKLLQDGSPGTPGTPQHFRRLLAFFSCFSTVLKSTASGLLEINLLEQIIEPLSKMIPQLLGCLSLMGKKFGWSKWIEDSWRCLTLLAEILREKFAVFYPLALDVLFLSLDMDDSTKAAGGGRITSFQIHGVLKTNLQLLSLQKLGLLPSSVHKILRWDSPISLLRLHPNHLVTASAAATYVFLLQHGNDEVVEHSINSLFVEMALLKDMLENFLVSREVDNNHLSDDSYSKTELFALIKFNLKVLMSCICLDKADSLISSPEMANLLRKRSECLALFVITKLYPFQLSVKSCVELQVVVLETLGRISSVELLSKYSIEFCSKDSIQKTNGVSMDGNIIVEHLNKYSTIILKALEVNSPLAAKVKALDWIHKSCEDATKIYENLNINVSPYDDSKYGSAIWTLVSSVLGAAFDREAKVRLQVATVFDMLLRAKLVHPRHFYQLAELVLEKLGDPDATVRSAFVKRLSLFLPVAVYLCGSSDCGTVTTGRLSFCKSGNRADLHWRHVFSLKQLPQRLQPQQLVSILSYISQRWKAPLSSWIQRLIQHCSHAKDLTQSLEETGSSSGNSIWLDIKFEVDVLERTSLVNNLAGVWWALHEAARYCTASRLRTNLGGPTQTFAALERMLLDVSHMLQIDSEQNDGGLSIIGSSGARLLPMRLLLDFVEALKKNVYNAYEGSSVLPLASRQSSLFFRANKKVCEEWFSRICEPMMNAGLALQCHDAIIQYCSLRLQELKSSVVSSFREKSRTQASENPHDFRGRLSRDVMRVVQHMALALSKKHESATLIGLQKWVYLSFSSLLDENKQAGNSYQFYGPFSWITGMVHQAEGQYEKAAAVFTHLLQTEESLSSMGANGIQFIIGRVIESYCAISDWQSLDSWLLELQALRAKHAGKSYSGALTIAGNEMNAIHALAHFDEGDFPAAWASLDLTPKSSSELTLDPKLALQRSEQMLLQALLYKAEDKMDMVPDEMQKVKLLLDEVLTILPLEGFPEAAPYAIHLHCIHALEEDCRFTKIQEKPEQFESVLNSLWQGSKLPMSVVHQDCSSWLKLLRVYKTILPTSSVTLHLCKDLMCLARKQGNLGLANHLKKYLRDQTDNYSEASNHLFLTSSLQYEDILLMYSEKKFVDAFTNMWSYVKSAFFSLKTVGPAADDSQLKAKACLKFSNWLRRDYADFSLENFVLDILSDFGQFRESNESMVEEKLISKPCTHIVIEEIVGAATKLSTHLCPTMGKSWISYASWCFSQAKESLCPSQGTVLLSSSFSLVLDQELVPKMTSLTEDEISRVGSVISELLCVDDSSEREEGSSFVGSSNDLNRLNYKTSLVQKVVNVIEAAAGVPGVETFGAESLSAAVSSQLWMTFLDQNLQIKEIVISSSVNVLVDIWLSLRKRRVSLFGHAAHGFIQYLSYSSSRLVSFTSIDRDCGSLSEKTGSLILRATLYILHILLNYGLELKDTLEPALSAVPLLPWQEVTPQLFARLCSHPEPETRKQLEGLLIMLAKSSPWSVVYPTLVDVNASDEEPPEELQRILDCLMKLYPRLVQDVKLMIYELGNVTVLWEELWLSTLQDLHGDVLRRINLLKEEAARISENITLSHSEKVKINAAKYSAMMAPVLVALERRLALISRKPETPHEKWFQDEYKELIKSALLAFKSPPASALALGDVWRPFDNIAASLASYQRKSEVCLQDVAPQLALLSSSDVPMPGLEKQKQVMLSETDRDFSSSSLGIVTIASFSEQVAILSTKTKPKKLVIQGSDGGKYTYLLKGREDLRLDARIMQLLQAVNSFLHSNSETRSRSVGIRYYSVTPISGRAGLIQWVDNVISIYSIFKSWQQRVQMAQVMATGGSNAKNAVPPPVPRPSDMFYGKIIPALKEKGIKRVISRRDWPHEVKLKVLLDLMKETPRQLLHQELWCASESFSAFNSKLKRYSGSLAAMSMVGHIFGLGDRHLDNILIDFFSGDIVHIDYNVCFEKGQRLKVPEIVPFRLTQTLEAALGLTGVEGVFRENCEAVIGVLRRNKDLLLMLLEVFVWDPLVEWTRGDFHDDAAVGGEERKGMELAVSLSLFASRVQEMRVPLQEHHDLLLASAPAVESSFERFLNILNHYELVSAIFYHADQERSTLLINETSAKSLVAEATSHWEKSRAHYEVQAREFSQAKGGVGEKVQEATTWLEQHGRYLDALRNDSISIRASIKQSCVEDALSLTSAVSVAGVPLSIVPEPTQAQCHEIDRDVSQLIAELDDGVSCAVITLQAYALSLQRFLPLNYIATSPVHSWAQVLQLSVNTLSPDMLSLARRQAGELISKTPGDGLDYVRHRRDDLCLKMKRFALEIEKLEDEYAGLVNSIGSEAELKAKNRIQSAFVNYMQSSGFTRNEDLFPSLPHIQFKHESSRDSKVEVDMKKEKMLSVLYVALCSLYDDVKHKVLNILNEVITSGTGGSLPQSNFGMVFFELEEQIEKCVLVVDFVFELQHSVGYGVATGDSEVSNENWASIFKATLLSCKEFVVHMSEVILPELIKSIVSIDSEVVDAFGALSNIRGSVETALEKLVEVEVERASLEELEKGYFVKVGLITEQQLALEEASMKGRDHLSWEEAEELASQEEACREQLDQLNHTWNQKDARSSSLIKREADIRDGLVSSEHHFLSLLGSEEERLVHGFRSNALLSTLDIPFSELESLDKTLLSYCGSSFCQNDISKLANFLSSGCQMSEYIWKFKGLLNGVDFFAWKVAVMDSVLDITIHNVSSSIDQNLGMDQLVDTIKKKLAAHLQVVISLYIKERIAPALVHCLDKEVENLKQQMEGFKEFGFDKLKKDLSGEKRMKVMLEEYCNAHETVRAARSAASLLRRQVNELKEVIKRTSLEIIQMEWMNDMTLTPSHDNRIIAHKFLESDDKMYPLVLDIHRPNLLEKMQSSVSKIASSIECLQSCERTSITAEGQLERAMNWACGGPNSGVAGNSIYKGAKIPSEFHDHLMQRKKLLQEAREKATDIMRVSLSVLEFEASRDGILCIAGENFPFRTSADGRAWQQGYLNTLARLEVSFHSFSRAEQELNLAKNSMEAASNGLFSASNELSVASLKAKSASGDLQTTLLQMRDCAYEASVSLSAFCRVAKGHTALTSECGSMLEEVLAISDGLHDVHNLGKEAAAMHCFLMESISKASETVFPLESVLSKDVTAMTDAMAKERETIMEISPTHGQAIHQSYYPRIKEAFQAFKPLVPSLESSVKELYSSLTKLAHCASVHAAKLHKAVEGVEGTLEAGSQELNLSREDLIESYTEYDDMDGVILGEFDGEKDEPSVEVNVLSAEDKGWVSPPDSIYSSSSGGESFSGEDSPSNGLGLQESLENLSIISNNKEDGDHKELLFTEAEQQNILHAMSKQMEVKGDKADLSLGVLPSAPKDGVCFMKKLSENALPCMLKEEHLGVNLEGKSEAAASSKRVVAGDDSQNDQFKKDSVRAIKGKNAFAISVLRRIEMKLDGRDISENRELSIGEQVDYLLKQATSADNLCNMYEGWTAWI</sequence>
<protein>
    <recommendedName>
        <fullName evidence="2">non-specific serine/threonine protein kinase</fullName>
        <ecNumber evidence="2">2.7.11.1</ecNumber>
    </recommendedName>
</protein>
<dbReference type="GO" id="GO:0004674">
    <property type="term" value="F:protein serine/threonine kinase activity"/>
    <property type="evidence" value="ECO:0000318"/>
    <property type="project" value="GO_Central"/>
</dbReference>
<dbReference type="GO" id="GO:0005524">
    <property type="term" value="F:ATP binding"/>
    <property type="evidence" value="ECO:0007669"/>
    <property type="project" value="UniProtKB-KW"/>
</dbReference>
<dbReference type="Gene3D" id="1.10.1070.11">
    <property type="entry name" value="Phosphatidylinositol 3-/4-kinase, catalytic domain"/>
    <property type="match status" value="1"/>
</dbReference>
<evidence type="ECO:0000259" key="15">
    <source>
        <dbReference type="PROSITE" id="PS51190"/>
    </source>
</evidence>
<feature type="coiled-coil region" evidence="11">
    <location>
        <begin position="2580"/>
        <end position="2607"/>
    </location>
</feature>
<feature type="domain" description="FAT" evidence="14">
    <location>
        <begin position="1166"/>
        <end position="1783"/>
    </location>
</feature>
<comment type="catalytic activity">
    <reaction evidence="9">
        <text>L-threonyl-[protein] + ATP = O-phospho-L-threonyl-[protein] + ADP + H(+)</text>
        <dbReference type="Rhea" id="RHEA:46608"/>
        <dbReference type="Rhea" id="RHEA-COMP:11060"/>
        <dbReference type="Rhea" id="RHEA-COMP:11605"/>
        <dbReference type="ChEBI" id="CHEBI:15378"/>
        <dbReference type="ChEBI" id="CHEBI:30013"/>
        <dbReference type="ChEBI" id="CHEBI:30616"/>
        <dbReference type="ChEBI" id="CHEBI:61977"/>
        <dbReference type="ChEBI" id="CHEBI:456216"/>
        <dbReference type="EC" id="2.7.11.1"/>
    </reaction>
</comment>
<dbReference type="InterPro" id="IPR050517">
    <property type="entry name" value="DDR_Repair_Kinase"/>
</dbReference>
<evidence type="ECO:0000313" key="17">
    <source>
        <dbReference type="RefSeq" id="XP_021855060.2"/>
    </source>
</evidence>
<feature type="coiled-coil region" evidence="11">
    <location>
        <begin position="3095"/>
        <end position="3122"/>
    </location>
</feature>
<keyword evidence="5" id="KW-0547">Nucleotide-binding</keyword>
<evidence type="ECO:0000256" key="11">
    <source>
        <dbReference type="SAM" id="Coils"/>
    </source>
</evidence>
<evidence type="ECO:0000256" key="12">
    <source>
        <dbReference type="SAM" id="MobiDB-lite"/>
    </source>
</evidence>
<dbReference type="InterPro" id="IPR039414">
    <property type="entry name" value="SMG1_PIKKc"/>
</dbReference>
<dbReference type="SUPFAM" id="SSF48371">
    <property type="entry name" value="ARM repeat"/>
    <property type="match status" value="1"/>
</dbReference>
<evidence type="ECO:0000313" key="16">
    <source>
        <dbReference type="Proteomes" id="UP000813463"/>
    </source>
</evidence>
<keyword evidence="8" id="KW-0866">Nonsense-mediated mRNA decay</keyword>
<evidence type="ECO:0000256" key="6">
    <source>
        <dbReference type="ARBA" id="ARBA00022777"/>
    </source>
</evidence>
<dbReference type="InterPro" id="IPR011009">
    <property type="entry name" value="Kinase-like_dom_sf"/>
</dbReference>
<evidence type="ECO:0000256" key="5">
    <source>
        <dbReference type="ARBA" id="ARBA00022741"/>
    </source>
</evidence>
<dbReference type="GO" id="GO:0000184">
    <property type="term" value="P:nuclear-transcribed mRNA catabolic process, nonsense-mediated decay"/>
    <property type="evidence" value="ECO:0000318"/>
    <property type="project" value="GO_Central"/>
</dbReference>
<feature type="compositionally biased region" description="Low complexity" evidence="12">
    <location>
        <begin position="3572"/>
        <end position="3593"/>
    </location>
</feature>
<gene>
    <name evidence="17" type="primary">LOC110794399</name>
</gene>
<dbReference type="GeneID" id="110794399"/>
<dbReference type="GO" id="GO:0005634">
    <property type="term" value="C:nucleus"/>
    <property type="evidence" value="ECO:0000318"/>
    <property type="project" value="GO_Central"/>
</dbReference>
<feature type="compositionally biased region" description="Low complexity" evidence="12">
    <location>
        <begin position="27"/>
        <end position="46"/>
    </location>
</feature>
<dbReference type="Pfam" id="PF02260">
    <property type="entry name" value="FATC"/>
    <property type="match status" value="1"/>
</dbReference>
<evidence type="ECO:0000256" key="10">
    <source>
        <dbReference type="ARBA" id="ARBA00048679"/>
    </source>
</evidence>
<keyword evidence="16" id="KW-1185">Reference proteome</keyword>
<evidence type="ECO:0000259" key="13">
    <source>
        <dbReference type="PROSITE" id="PS50290"/>
    </source>
</evidence>
<dbReference type="InterPro" id="IPR011989">
    <property type="entry name" value="ARM-like"/>
</dbReference>
<evidence type="ECO:0000256" key="9">
    <source>
        <dbReference type="ARBA" id="ARBA00047899"/>
    </source>
</evidence>
<dbReference type="InterPro" id="IPR014009">
    <property type="entry name" value="PIK_FAT"/>
</dbReference>
<dbReference type="KEGG" id="soe:110794399"/>
<evidence type="ECO:0000256" key="8">
    <source>
        <dbReference type="ARBA" id="ARBA00023161"/>
    </source>
</evidence>
<feature type="region of interest" description="Disordered" evidence="12">
    <location>
        <begin position="3572"/>
        <end position="3597"/>
    </location>
</feature>
<evidence type="ECO:0000259" key="14">
    <source>
        <dbReference type="PROSITE" id="PS51189"/>
    </source>
</evidence>
<dbReference type="Pfam" id="PF15785">
    <property type="entry name" value="SMG1"/>
    <property type="match status" value="1"/>
</dbReference>
<keyword evidence="3" id="KW-0723">Serine/threonine-protein kinase</keyword>
<dbReference type="InterPro" id="IPR016024">
    <property type="entry name" value="ARM-type_fold"/>
</dbReference>
<dbReference type="PROSITE" id="PS51189">
    <property type="entry name" value="FAT"/>
    <property type="match status" value="1"/>
</dbReference>
<dbReference type="InterPro" id="IPR003152">
    <property type="entry name" value="FATC_dom"/>
</dbReference>
<dbReference type="Gene3D" id="1.25.10.10">
    <property type="entry name" value="Leucine-rich Repeat Variant"/>
    <property type="match status" value="1"/>
</dbReference>
<accession>A0A9R0K2D5</accession>
<feature type="domain" description="PI3K/PI4K catalytic" evidence="13">
    <location>
        <begin position="2000"/>
        <end position="2341"/>
    </location>
</feature>
<comment type="similarity">
    <text evidence="1">Belongs to the PI3/PI4-kinase family.</text>
</comment>
<feature type="domain" description="FATC" evidence="15">
    <location>
        <begin position="3743"/>
        <end position="3775"/>
    </location>
</feature>
<dbReference type="InterPro" id="IPR031559">
    <property type="entry name" value="SMG1"/>
</dbReference>
<keyword evidence="6" id="KW-0418">Kinase</keyword>
<reference evidence="17" key="2">
    <citation type="submission" date="2025-08" db="UniProtKB">
        <authorList>
            <consortium name="RefSeq"/>
        </authorList>
    </citation>
    <scope>IDENTIFICATION</scope>
    <source>
        <tissue evidence="17">Leaf</tissue>
    </source>
</reference>
<dbReference type="PANTHER" id="PTHR11139:SF71">
    <property type="entry name" value="SERINE_THREONINE-PROTEIN KINASE SMG1"/>
    <property type="match status" value="1"/>
</dbReference>
<evidence type="ECO:0000256" key="4">
    <source>
        <dbReference type="ARBA" id="ARBA00022679"/>
    </source>
</evidence>
<dbReference type="InterPro" id="IPR003151">
    <property type="entry name" value="PIK-rel_kinase_FAT"/>
</dbReference>
<dbReference type="CDD" id="cd05170">
    <property type="entry name" value="PIKKc_SMG1"/>
    <property type="match status" value="1"/>
</dbReference>
<evidence type="ECO:0000256" key="2">
    <source>
        <dbReference type="ARBA" id="ARBA00012513"/>
    </source>
</evidence>
<evidence type="ECO:0000256" key="7">
    <source>
        <dbReference type="ARBA" id="ARBA00022840"/>
    </source>
</evidence>
<dbReference type="SMART" id="SM01343">
    <property type="entry name" value="FATC"/>
    <property type="match status" value="1"/>
</dbReference>
<dbReference type="SMART" id="SM00146">
    <property type="entry name" value="PI3Kc"/>
    <property type="match status" value="1"/>
</dbReference>
<dbReference type="PROSITE" id="PS51190">
    <property type="entry name" value="FATC"/>
    <property type="match status" value="1"/>
</dbReference>
<dbReference type="InterPro" id="IPR000403">
    <property type="entry name" value="PI3/4_kinase_cat_dom"/>
</dbReference>
<evidence type="ECO:0000256" key="3">
    <source>
        <dbReference type="ARBA" id="ARBA00022527"/>
    </source>
</evidence>
<feature type="region of interest" description="Disordered" evidence="12">
    <location>
        <begin position="27"/>
        <end position="50"/>
    </location>
</feature>
<keyword evidence="11" id="KW-0175">Coiled coil</keyword>
<dbReference type="PROSITE" id="PS50290">
    <property type="entry name" value="PI3_4_KINASE_3"/>
    <property type="match status" value="1"/>
</dbReference>
<reference evidence="16" key="1">
    <citation type="journal article" date="2021" name="Nat. Commun.">
        <title>Genomic analyses provide insights into spinach domestication and the genetic basis of agronomic traits.</title>
        <authorList>
            <person name="Cai X."/>
            <person name="Sun X."/>
            <person name="Xu C."/>
            <person name="Sun H."/>
            <person name="Wang X."/>
            <person name="Ge C."/>
            <person name="Zhang Z."/>
            <person name="Wang Q."/>
            <person name="Fei Z."/>
            <person name="Jiao C."/>
            <person name="Wang Q."/>
        </authorList>
    </citation>
    <scope>NUCLEOTIDE SEQUENCE [LARGE SCALE GENOMIC DNA]</scope>
    <source>
        <strain evidence="16">cv. Varoflay</strain>
    </source>
</reference>
<name>A0A9R0K2D5_SPIOL</name>
<dbReference type="SUPFAM" id="SSF56112">
    <property type="entry name" value="Protein kinase-like (PK-like)"/>
    <property type="match status" value="1"/>
</dbReference>
<dbReference type="PANTHER" id="PTHR11139">
    <property type="entry name" value="ATAXIA TELANGIECTASIA MUTATED ATM -RELATED"/>
    <property type="match status" value="1"/>
</dbReference>
<dbReference type="Pfam" id="PF02259">
    <property type="entry name" value="FAT"/>
    <property type="match status" value="1"/>
</dbReference>
<comment type="catalytic activity">
    <reaction evidence="10">
        <text>L-seryl-[protein] + ATP = O-phospho-L-seryl-[protein] + ADP + H(+)</text>
        <dbReference type="Rhea" id="RHEA:17989"/>
        <dbReference type="Rhea" id="RHEA-COMP:9863"/>
        <dbReference type="Rhea" id="RHEA-COMP:11604"/>
        <dbReference type="ChEBI" id="CHEBI:15378"/>
        <dbReference type="ChEBI" id="CHEBI:29999"/>
        <dbReference type="ChEBI" id="CHEBI:30616"/>
        <dbReference type="ChEBI" id="CHEBI:83421"/>
        <dbReference type="ChEBI" id="CHEBI:456216"/>
        <dbReference type="EC" id="2.7.11.1"/>
    </reaction>
</comment>
<organism evidence="16 17">
    <name type="scientific">Spinacia oleracea</name>
    <name type="common">Spinach</name>
    <dbReference type="NCBI Taxonomy" id="3562"/>
    <lineage>
        <taxon>Eukaryota</taxon>
        <taxon>Viridiplantae</taxon>
        <taxon>Streptophyta</taxon>
        <taxon>Embryophyta</taxon>
        <taxon>Tracheophyta</taxon>
        <taxon>Spermatophyta</taxon>
        <taxon>Magnoliopsida</taxon>
        <taxon>eudicotyledons</taxon>
        <taxon>Gunneridae</taxon>
        <taxon>Pentapetalae</taxon>
        <taxon>Caryophyllales</taxon>
        <taxon>Chenopodiaceae</taxon>
        <taxon>Chenopodioideae</taxon>
        <taxon>Anserineae</taxon>
        <taxon>Spinacia</taxon>
    </lineage>
</organism>
<dbReference type="InterPro" id="IPR036940">
    <property type="entry name" value="PI3/4_kinase_cat_sf"/>
</dbReference>